<dbReference type="STRING" id="630390.A0A180H6A9"/>
<name>A0A180H6A9_PUCT1</name>
<proteinExistence type="predicted"/>
<dbReference type="EnsemblFungi" id="PTTG_05921-t43_1">
    <property type="protein sequence ID" value="PTTG_05921-t43_1-p1"/>
    <property type="gene ID" value="PTTG_05921"/>
</dbReference>
<dbReference type="InterPro" id="IPR038014">
    <property type="entry name" value="Ies1"/>
</dbReference>
<reference evidence="1" key="1">
    <citation type="submission" date="2009-11" db="EMBL/GenBank/DDBJ databases">
        <authorList>
            <consortium name="The Broad Institute Genome Sequencing Platform"/>
            <person name="Ward D."/>
            <person name="Feldgarden M."/>
            <person name="Earl A."/>
            <person name="Young S.K."/>
            <person name="Zeng Q."/>
            <person name="Koehrsen M."/>
            <person name="Alvarado L."/>
            <person name="Berlin A."/>
            <person name="Bochicchio J."/>
            <person name="Borenstein D."/>
            <person name="Chapman S.B."/>
            <person name="Chen Z."/>
            <person name="Engels R."/>
            <person name="Freedman E."/>
            <person name="Gellesch M."/>
            <person name="Goldberg J."/>
            <person name="Griggs A."/>
            <person name="Gujja S."/>
            <person name="Heilman E."/>
            <person name="Heiman D."/>
            <person name="Hepburn T."/>
            <person name="Howarth C."/>
            <person name="Jen D."/>
            <person name="Larson L."/>
            <person name="Lewis B."/>
            <person name="Mehta T."/>
            <person name="Park D."/>
            <person name="Pearson M."/>
            <person name="Roberts A."/>
            <person name="Saif S."/>
            <person name="Shea T."/>
            <person name="Shenoy N."/>
            <person name="Sisk P."/>
            <person name="Stolte C."/>
            <person name="Sykes S."/>
            <person name="Thomson T."/>
            <person name="Walk T."/>
            <person name="White J."/>
            <person name="Yandava C."/>
            <person name="Izard J."/>
            <person name="Baranova O.V."/>
            <person name="Blanton J.M."/>
            <person name="Tanner A.C."/>
            <person name="Dewhirst F.E."/>
            <person name="Haas B."/>
            <person name="Nusbaum C."/>
            <person name="Birren B."/>
        </authorList>
    </citation>
    <scope>NUCLEOTIDE SEQUENCE [LARGE SCALE GENOMIC DNA]</scope>
    <source>
        <strain evidence="1">1-1 BBBD Race 1</strain>
    </source>
</reference>
<keyword evidence="3" id="KW-1185">Reference proteome</keyword>
<dbReference type="PANTHER" id="PTHR37287:SF1">
    <property type="entry name" value="INO EIGHTY SUBUNIT 1"/>
    <property type="match status" value="1"/>
</dbReference>
<accession>A0A180H6A9</accession>
<dbReference type="AlphaFoldDB" id="A0A180H6A9"/>
<dbReference type="PANTHER" id="PTHR37287">
    <property type="entry name" value="INO EIGHTY SUBUNIT 1"/>
    <property type="match status" value="1"/>
</dbReference>
<protein>
    <submittedName>
        <fullName evidence="1 2">Uncharacterized protein</fullName>
    </submittedName>
</protein>
<evidence type="ECO:0000313" key="2">
    <source>
        <dbReference type="EnsemblFungi" id="PTTG_05921-t43_1-p1"/>
    </source>
</evidence>
<sequence>MNTAETNLQDAPRIKTMLKSCQLPSEFNNKPKSLPDIAKRSTFQQLVVNLIFELFGVEPYVSMKYFPEGFVLHDLFSPNTPQLDIHTFQDPDENKGIRIPWLMHHFLEDPSAITNFQHESKIEAFQIARLEDIQPDSSLGDSPENVDTPEEIKWGKDMQNYRREFLKKWRGT</sequence>
<reference evidence="2 3" key="3">
    <citation type="journal article" date="2017" name="G3 (Bethesda)">
        <title>Comparative analysis highlights variable genome content of wheat rusts and divergence of the mating loci.</title>
        <authorList>
            <person name="Cuomo C.A."/>
            <person name="Bakkeren G."/>
            <person name="Khalil H.B."/>
            <person name="Panwar V."/>
            <person name="Joly D."/>
            <person name="Linning R."/>
            <person name="Sakthikumar S."/>
            <person name="Song X."/>
            <person name="Adiconis X."/>
            <person name="Fan L."/>
            <person name="Goldberg J.M."/>
            <person name="Levin J.Z."/>
            <person name="Young S."/>
            <person name="Zeng Q."/>
            <person name="Anikster Y."/>
            <person name="Bruce M."/>
            <person name="Wang M."/>
            <person name="Yin C."/>
            <person name="McCallum B."/>
            <person name="Szabo L.J."/>
            <person name="Hulbert S."/>
            <person name="Chen X."/>
            <person name="Fellers J.P."/>
        </authorList>
    </citation>
    <scope>NUCLEOTIDE SEQUENCE</scope>
    <source>
        <strain evidence="3">Isolate 1-1 / race 1 (BBBD)</strain>
        <strain evidence="2">isolate 1-1 / race 1 (BBBD)</strain>
    </source>
</reference>
<reference evidence="1" key="2">
    <citation type="submission" date="2016-05" db="EMBL/GenBank/DDBJ databases">
        <title>Comparative analysis highlights variable genome content of wheat rusts and divergence of the mating loci.</title>
        <authorList>
            <person name="Cuomo C.A."/>
            <person name="Bakkeren G."/>
            <person name="Szabo L."/>
            <person name="Khalil H."/>
            <person name="Joly D."/>
            <person name="Goldberg J."/>
            <person name="Young S."/>
            <person name="Zeng Q."/>
            <person name="Fellers J."/>
        </authorList>
    </citation>
    <scope>NUCLEOTIDE SEQUENCE [LARGE SCALE GENOMIC DNA]</scope>
    <source>
        <strain evidence="1">1-1 BBBD Race 1</strain>
    </source>
</reference>
<dbReference type="Proteomes" id="UP000005240">
    <property type="component" value="Unassembled WGS sequence"/>
</dbReference>
<gene>
    <name evidence="1" type="ORF">PTTG_05921</name>
</gene>
<dbReference type="VEuPathDB" id="FungiDB:PTTG_05921"/>
<organism evidence="1">
    <name type="scientific">Puccinia triticina (isolate 1-1 / race 1 (BBBD))</name>
    <name type="common">Brown leaf rust fungus</name>
    <dbReference type="NCBI Taxonomy" id="630390"/>
    <lineage>
        <taxon>Eukaryota</taxon>
        <taxon>Fungi</taxon>
        <taxon>Dikarya</taxon>
        <taxon>Basidiomycota</taxon>
        <taxon>Pucciniomycotina</taxon>
        <taxon>Pucciniomycetes</taxon>
        <taxon>Pucciniales</taxon>
        <taxon>Pucciniaceae</taxon>
        <taxon>Puccinia</taxon>
    </lineage>
</organism>
<dbReference type="OrthoDB" id="5413003at2759"/>
<dbReference type="GO" id="GO:0031011">
    <property type="term" value="C:Ino80 complex"/>
    <property type="evidence" value="ECO:0007669"/>
    <property type="project" value="InterPro"/>
</dbReference>
<evidence type="ECO:0000313" key="1">
    <source>
        <dbReference type="EMBL" id="OAW00070.1"/>
    </source>
</evidence>
<dbReference type="EMBL" id="ADAS02000001">
    <property type="protein sequence ID" value="OAW00070.1"/>
    <property type="molecule type" value="Genomic_DNA"/>
</dbReference>
<evidence type="ECO:0000313" key="3">
    <source>
        <dbReference type="Proteomes" id="UP000005240"/>
    </source>
</evidence>
<reference evidence="2" key="4">
    <citation type="submission" date="2025-05" db="UniProtKB">
        <authorList>
            <consortium name="EnsemblFungi"/>
        </authorList>
    </citation>
    <scope>IDENTIFICATION</scope>
    <source>
        <strain evidence="2">isolate 1-1 / race 1 (BBBD)</strain>
    </source>
</reference>